<dbReference type="Proteomes" id="UP001180487">
    <property type="component" value="Unassembled WGS sequence"/>
</dbReference>
<gene>
    <name evidence="4" type="ORF">J2X19_004837</name>
</gene>
<dbReference type="PROSITE" id="PS51257">
    <property type="entry name" value="PROKAR_LIPOPROTEIN"/>
    <property type="match status" value="1"/>
</dbReference>
<proteinExistence type="inferred from homology"/>
<dbReference type="Pfam" id="PF04333">
    <property type="entry name" value="MlaA"/>
    <property type="match status" value="1"/>
</dbReference>
<reference evidence="4 5" key="1">
    <citation type="submission" date="2023-07" db="EMBL/GenBank/DDBJ databases">
        <title>Sorghum-associated microbial communities from plants grown in Nebraska, USA.</title>
        <authorList>
            <person name="Schachtman D."/>
        </authorList>
    </citation>
    <scope>NUCLEOTIDE SEQUENCE [LARGE SCALE GENOMIC DNA]</scope>
    <source>
        <strain evidence="4 5">BE313</strain>
    </source>
</reference>
<protein>
    <submittedName>
        <fullName evidence="4">Phospholipid-binding lipoprotein MlaA</fullName>
    </submittedName>
</protein>
<keyword evidence="2 3" id="KW-0732">Signal</keyword>
<comment type="similarity">
    <text evidence="1">Belongs to the MlaA family.</text>
</comment>
<keyword evidence="4" id="KW-0449">Lipoprotein</keyword>
<comment type="caution">
    <text evidence="4">The sequence shown here is derived from an EMBL/GenBank/DDBJ whole genome shotgun (WGS) entry which is preliminary data.</text>
</comment>
<sequence length="240" mass="25958">MKKIAKHAMLACASGIFLVISGCATGPQANPRDPLEPLNRTVFGFNEVVDNAVLKPVATVYTKVTPALVRTGVTNFFSNLTEVWSTANNALQFKGREAVESWMRFSINTVFGLGGIFDLATDMGLERHKEDFGQTLGSWGVPSGPYLVLPLLGSSTVRDTAALPLDMQGNALNAVPHSGDRDRLTGLNLVNTRANLLRASAVLDDAALDKYTFSRDFYLQARRSEVYDGNPPEPAAEPAK</sequence>
<dbReference type="PRINTS" id="PR01805">
    <property type="entry name" value="VACJLIPOPROT"/>
</dbReference>
<evidence type="ECO:0000256" key="1">
    <source>
        <dbReference type="ARBA" id="ARBA00010634"/>
    </source>
</evidence>
<name>A0ABU2CFL4_9BURK</name>
<dbReference type="PANTHER" id="PTHR30035">
    <property type="entry name" value="LIPOPROTEIN VACJ-RELATED"/>
    <property type="match status" value="1"/>
</dbReference>
<accession>A0ABU2CFL4</accession>
<evidence type="ECO:0000313" key="4">
    <source>
        <dbReference type="EMBL" id="MDR7380135.1"/>
    </source>
</evidence>
<dbReference type="RefSeq" id="WP_310377026.1">
    <property type="nucleotide sequence ID" value="NZ_JAVDXT010000006.1"/>
</dbReference>
<feature type="chain" id="PRO_5047139998" evidence="3">
    <location>
        <begin position="30"/>
        <end position="240"/>
    </location>
</feature>
<dbReference type="PANTHER" id="PTHR30035:SF3">
    <property type="entry name" value="INTERMEMBRANE PHOSPHOLIPID TRANSPORT SYSTEM LIPOPROTEIN MLAA"/>
    <property type="match status" value="1"/>
</dbReference>
<organism evidence="4 5">
    <name type="scientific">Rhodoferax ferrireducens</name>
    <dbReference type="NCBI Taxonomy" id="192843"/>
    <lineage>
        <taxon>Bacteria</taxon>
        <taxon>Pseudomonadati</taxon>
        <taxon>Pseudomonadota</taxon>
        <taxon>Betaproteobacteria</taxon>
        <taxon>Burkholderiales</taxon>
        <taxon>Comamonadaceae</taxon>
        <taxon>Rhodoferax</taxon>
    </lineage>
</organism>
<dbReference type="InterPro" id="IPR007428">
    <property type="entry name" value="MlaA"/>
</dbReference>
<evidence type="ECO:0000256" key="2">
    <source>
        <dbReference type="ARBA" id="ARBA00022729"/>
    </source>
</evidence>
<dbReference type="EMBL" id="JAVDXT010000006">
    <property type="protein sequence ID" value="MDR7380135.1"/>
    <property type="molecule type" value="Genomic_DNA"/>
</dbReference>
<feature type="signal peptide" evidence="3">
    <location>
        <begin position="1"/>
        <end position="29"/>
    </location>
</feature>
<keyword evidence="5" id="KW-1185">Reference proteome</keyword>
<evidence type="ECO:0000256" key="3">
    <source>
        <dbReference type="SAM" id="SignalP"/>
    </source>
</evidence>
<evidence type="ECO:0000313" key="5">
    <source>
        <dbReference type="Proteomes" id="UP001180487"/>
    </source>
</evidence>